<dbReference type="InterPro" id="IPR041492">
    <property type="entry name" value="HAD_2"/>
</dbReference>
<dbReference type="InterPro" id="IPR006439">
    <property type="entry name" value="HAD-SF_hydro_IA"/>
</dbReference>
<dbReference type="InterPro" id="IPR023214">
    <property type="entry name" value="HAD_sf"/>
</dbReference>
<feature type="compositionally biased region" description="Basic residues" evidence="4">
    <location>
        <begin position="11"/>
        <end position="33"/>
    </location>
</feature>
<feature type="compositionally biased region" description="Low complexity" evidence="4">
    <location>
        <begin position="109"/>
        <end position="122"/>
    </location>
</feature>
<dbReference type="NCBIfam" id="TIGR01549">
    <property type="entry name" value="HAD-SF-IA-v1"/>
    <property type="match status" value="1"/>
</dbReference>
<sequence>MGAPDAERARQARGRARPRRERRGRRRRRRCGRSPRAALARGGRAHAGARARPARPVPRPRDARPGGRDLPPHRGGRRARRARRARDARARLTPPRGRAHARAHRRTRPGASADPAGWAPGPRAGPPSGPVPRAGRVRRVIWLLDLDNTLVGRDDAFALWAADAVARAGGSGDDLAAIVAADGGGFARKTDVARVIADRLGWEADLPAVVERFRAGILAHVRAYPGVPALLDGLRAEGDRVVVVTNGTSAQQRGKIARCALAPHVDAVVVSEEEGAAKPDPRLLEVALERVGADGADRRDVWMVGDALHADVAAGRAAEVRTGWVSHGRDAGDGPAPDVVGRTVHDVVAAVRALAAPAGPAPARP</sequence>
<keyword evidence="2 5" id="KW-0378">Hydrolase</keyword>
<evidence type="ECO:0000256" key="4">
    <source>
        <dbReference type="SAM" id="MobiDB-lite"/>
    </source>
</evidence>
<dbReference type="EMBL" id="WMKA01000015">
    <property type="protein sequence ID" value="MTG89034.1"/>
    <property type="molecule type" value="Genomic_DNA"/>
</dbReference>
<dbReference type="SFLD" id="SFLDG01129">
    <property type="entry name" value="C1.5:_HAD__Beta-PGM__Phosphata"/>
    <property type="match status" value="1"/>
</dbReference>
<feature type="compositionally biased region" description="Basic residues" evidence="4">
    <location>
        <begin position="97"/>
        <end position="108"/>
    </location>
</feature>
<dbReference type="Proteomes" id="UP000440668">
    <property type="component" value="Unassembled WGS sequence"/>
</dbReference>
<dbReference type="InterPro" id="IPR051400">
    <property type="entry name" value="HAD-like_hydrolase"/>
</dbReference>
<comment type="cofactor">
    <cofactor evidence="1">
        <name>Mg(2+)</name>
        <dbReference type="ChEBI" id="CHEBI:18420"/>
    </cofactor>
</comment>
<evidence type="ECO:0000256" key="1">
    <source>
        <dbReference type="ARBA" id="ARBA00001946"/>
    </source>
</evidence>
<feature type="compositionally biased region" description="Basic and acidic residues" evidence="4">
    <location>
        <begin position="59"/>
        <end position="72"/>
    </location>
</feature>
<comment type="caution">
    <text evidence="5">The sequence shown here is derived from an EMBL/GenBank/DDBJ whole genome shotgun (WGS) entry which is preliminary data.</text>
</comment>
<evidence type="ECO:0000256" key="2">
    <source>
        <dbReference type="ARBA" id="ARBA00022801"/>
    </source>
</evidence>
<accession>A0A6N7ZHU5</accession>
<feature type="compositionally biased region" description="Basic residues" evidence="4">
    <location>
        <begin position="74"/>
        <end position="84"/>
    </location>
</feature>
<evidence type="ECO:0000256" key="3">
    <source>
        <dbReference type="ARBA" id="ARBA00022842"/>
    </source>
</evidence>
<evidence type="ECO:0000313" key="5">
    <source>
        <dbReference type="EMBL" id="MTG89034.1"/>
    </source>
</evidence>
<dbReference type="Pfam" id="PF13419">
    <property type="entry name" value="HAD_2"/>
    <property type="match status" value="1"/>
</dbReference>
<protein>
    <submittedName>
        <fullName evidence="5">HAD-IA family hydrolase</fullName>
    </submittedName>
</protein>
<gene>
    <name evidence="5" type="ORF">GJV82_08765</name>
</gene>
<dbReference type="PANTHER" id="PTHR46470">
    <property type="entry name" value="N-ACYLNEURAMINATE-9-PHOSPHATASE"/>
    <property type="match status" value="1"/>
</dbReference>
<dbReference type="InterPro" id="IPR036412">
    <property type="entry name" value="HAD-like_sf"/>
</dbReference>
<feature type="compositionally biased region" description="Basic and acidic residues" evidence="4">
    <location>
        <begin position="1"/>
        <end position="10"/>
    </location>
</feature>
<dbReference type="GO" id="GO:0044281">
    <property type="term" value="P:small molecule metabolic process"/>
    <property type="evidence" value="ECO:0007669"/>
    <property type="project" value="UniProtKB-ARBA"/>
</dbReference>
<dbReference type="GO" id="GO:0016787">
    <property type="term" value="F:hydrolase activity"/>
    <property type="evidence" value="ECO:0007669"/>
    <property type="project" value="UniProtKB-KW"/>
</dbReference>
<dbReference type="SFLD" id="SFLDS00003">
    <property type="entry name" value="Haloacid_Dehalogenase"/>
    <property type="match status" value="1"/>
</dbReference>
<dbReference type="AlphaFoldDB" id="A0A6N7ZHU5"/>
<proteinExistence type="predicted"/>
<evidence type="ECO:0000313" key="6">
    <source>
        <dbReference type="Proteomes" id="UP000440668"/>
    </source>
</evidence>
<dbReference type="Gene3D" id="3.40.50.1000">
    <property type="entry name" value="HAD superfamily/HAD-like"/>
    <property type="match status" value="1"/>
</dbReference>
<name>A0A6N7ZHU5_9MICO</name>
<keyword evidence="3" id="KW-0460">Magnesium</keyword>
<dbReference type="SUPFAM" id="SSF56784">
    <property type="entry name" value="HAD-like"/>
    <property type="match status" value="1"/>
</dbReference>
<organism evidence="5 6">
    <name type="scientific">Cellulosimicrobium composti</name>
    <dbReference type="NCBI Taxonomy" id="2672572"/>
    <lineage>
        <taxon>Bacteria</taxon>
        <taxon>Bacillati</taxon>
        <taxon>Actinomycetota</taxon>
        <taxon>Actinomycetes</taxon>
        <taxon>Micrococcales</taxon>
        <taxon>Promicromonosporaceae</taxon>
        <taxon>Cellulosimicrobium</taxon>
    </lineage>
</organism>
<feature type="region of interest" description="Disordered" evidence="4">
    <location>
        <begin position="1"/>
        <end position="132"/>
    </location>
</feature>
<feature type="compositionally biased region" description="Basic residues" evidence="4">
    <location>
        <begin position="43"/>
        <end position="53"/>
    </location>
</feature>
<reference evidence="5 6" key="1">
    <citation type="submission" date="2019-11" db="EMBL/GenBank/DDBJ databases">
        <title>Cellulosimicrobium composti sp. nov. isolated from a compost.</title>
        <authorList>
            <person name="Yang Y."/>
        </authorList>
    </citation>
    <scope>NUCLEOTIDE SEQUENCE [LARGE SCALE GENOMIC DNA]</scope>
    <source>
        <strain evidence="5 6">BIT-GX5</strain>
    </source>
</reference>